<gene>
    <name evidence="1" type="ORF">QAD02_016365</name>
</gene>
<keyword evidence="2" id="KW-1185">Reference proteome</keyword>
<reference evidence="1" key="1">
    <citation type="submission" date="2023-04" db="EMBL/GenBank/DDBJ databases">
        <title>A chromosome-level genome assembly of the parasitoid wasp Eretmocerus hayati.</title>
        <authorList>
            <person name="Zhong Y."/>
            <person name="Liu S."/>
            <person name="Liu Y."/>
        </authorList>
    </citation>
    <scope>NUCLEOTIDE SEQUENCE</scope>
    <source>
        <strain evidence="1">ZJU_SS_LIU_2023</strain>
    </source>
</reference>
<protein>
    <submittedName>
        <fullName evidence="1">Uncharacterized protein</fullName>
    </submittedName>
</protein>
<sequence>MFQTPKFPCLPGFNFDHNIGRTKFNRSQQFDRVHDDVYYLADKPKLDTFSRYPATYAWGEEPPAPTWLTLDGQRLKFKAYFQDSIHEGREPYRVRFVDISFFLEDGTMKVSERPIENSGLEQGILVKRQRIPLPDPVKYRYYDILDLNVGGEPKIFGRVYKIIDCDKFTRHFLNRMGIAVPDPIDSPDDPERERIEREKAPKTPMPKKDPPLKNFLRYDKKILRFYGYWDDSERDFGYVHDLEILYHLADDTMEVVENVPVACGPKERSLIVKKMKIPKFFTEMEPIGSSEPKTLLNVVGENVKRAYYITDHSPCHKASTDCYRDCDLTIGAQLNIFGRKVIITDLDPFTKEYYRKKYGLDDFTPLDRPDRPNDKSSRSGRYIPPYNGHGSYEDSLSNCLHMVPKRPKVPTDKFFQYENQWNDNRVLRYGAKMISDIPENKDRFFVLNVYLFDGTIAIVEASKDSGHTKSLFQKRMLMMKPGQDVFVSERPNYYGPSDFYVGANLVLNGFRFVIETADEYTFNYMEQHYNEFPKADVKMILNKIRKYLKPVYREFLNEYTPLKSDDLPPIIRLSCLREAMRRYVGDSITEHETITLARHYSKCERKELYPRERVRAMVHMELLRYGFNQLERLEEDCHAWDRDRTGHLDRHQLYTILRAIRIPLSVELIHLMLERLNKDEQGRIDYNDLIKFINLHVNPVTPLIPMNVKALYWTPEEKPKNCEEIDWSLFLKDLDLEEELDKAALQTQNQ</sequence>
<evidence type="ECO:0000313" key="2">
    <source>
        <dbReference type="Proteomes" id="UP001239111"/>
    </source>
</evidence>
<evidence type="ECO:0000313" key="1">
    <source>
        <dbReference type="EMBL" id="KAJ8680578.1"/>
    </source>
</evidence>
<dbReference type="Proteomes" id="UP001239111">
    <property type="component" value="Chromosome 2"/>
</dbReference>
<organism evidence="1 2">
    <name type="scientific">Eretmocerus hayati</name>
    <dbReference type="NCBI Taxonomy" id="131215"/>
    <lineage>
        <taxon>Eukaryota</taxon>
        <taxon>Metazoa</taxon>
        <taxon>Ecdysozoa</taxon>
        <taxon>Arthropoda</taxon>
        <taxon>Hexapoda</taxon>
        <taxon>Insecta</taxon>
        <taxon>Pterygota</taxon>
        <taxon>Neoptera</taxon>
        <taxon>Endopterygota</taxon>
        <taxon>Hymenoptera</taxon>
        <taxon>Apocrita</taxon>
        <taxon>Proctotrupomorpha</taxon>
        <taxon>Chalcidoidea</taxon>
        <taxon>Aphelinidae</taxon>
        <taxon>Aphelininae</taxon>
        <taxon>Eretmocerus</taxon>
    </lineage>
</organism>
<comment type="caution">
    <text evidence="1">The sequence shown here is derived from an EMBL/GenBank/DDBJ whole genome shotgun (WGS) entry which is preliminary data.</text>
</comment>
<dbReference type="EMBL" id="CM056742">
    <property type="protein sequence ID" value="KAJ8680578.1"/>
    <property type="molecule type" value="Genomic_DNA"/>
</dbReference>
<proteinExistence type="predicted"/>
<accession>A0ACC2PBV5</accession>
<name>A0ACC2PBV5_9HYME</name>